<protein>
    <submittedName>
        <fullName evidence="2">Uncharacterized protein</fullName>
    </submittedName>
</protein>
<reference evidence="2 3" key="1">
    <citation type="submission" date="2023-08" db="EMBL/GenBank/DDBJ databases">
        <authorList>
            <person name="Girao M."/>
            <person name="Carvalho M.F."/>
        </authorList>
    </citation>
    <scope>NUCLEOTIDE SEQUENCE [LARGE SCALE GENOMIC DNA]</scope>
    <source>
        <strain evidence="2 3">CT-R113</strain>
    </source>
</reference>
<dbReference type="Proteomes" id="UP001356095">
    <property type="component" value="Unassembled WGS sequence"/>
</dbReference>
<proteinExistence type="predicted"/>
<accession>A0ABU7KD94</accession>
<dbReference type="EMBL" id="JAUZMY010000026">
    <property type="protein sequence ID" value="MEE2040201.1"/>
    <property type="molecule type" value="Genomic_DNA"/>
</dbReference>
<sequence length="138" mass="14705">MTDTPNTTARTFAGYYRELRASGVPRGLAESMVATAAAKDWVLDVHPDALAAVDTTRDKALGKTEPAPMGLGAGMVFYPTDPAPATPGIRKGPKPKGMGPSARERRGPLLDAPLQAARTRTVHYIGPFLDGSYLWSRP</sequence>
<evidence type="ECO:0000256" key="1">
    <source>
        <dbReference type="SAM" id="MobiDB-lite"/>
    </source>
</evidence>
<gene>
    <name evidence="2" type="ORF">Q8791_23570</name>
</gene>
<evidence type="ECO:0000313" key="3">
    <source>
        <dbReference type="Proteomes" id="UP001356095"/>
    </source>
</evidence>
<evidence type="ECO:0000313" key="2">
    <source>
        <dbReference type="EMBL" id="MEE2040201.1"/>
    </source>
</evidence>
<comment type="caution">
    <text evidence="2">The sequence shown here is derived from an EMBL/GenBank/DDBJ whole genome shotgun (WGS) entry which is preliminary data.</text>
</comment>
<keyword evidence="3" id="KW-1185">Reference proteome</keyword>
<organism evidence="2 3">
    <name type="scientific">Nocardiopsis codii</name>
    <dbReference type="NCBI Taxonomy" id="3065942"/>
    <lineage>
        <taxon>Bacteria</taxon>
        <taxon>Bacillati</taxon>
        <taxon>Actinomycetota</taxon>
        <taxon>Actinomycetes</taxon>
        <taxon>Streptosporangiales</taxon>
        <taxon>Nocardiopsidaceae</taxon>
        <taxon>Nocardiopsis</taxon>
    </lineage>
</organism>
<feature type="region of interest" description="Disordered" evidence="1">
    <location>
        <begin position="82"/>
        <end position="107"/>
    </location>
</feature>
<dbReference type="RefSeq" id="WP_330093970.1">
    <property type="nucleotide sequence ID" value="NZ_JAUZMY010000026.1"/>
</dbReference>
<name>A0ABU7KD94_9ACTN</name>